<feature type="binding site" evidence="13">
    <location>
        <position position="395"/>
    </location>
    <ligand>
        <name>UDP-N-acetyl-alpha-D-glucosamine</name>
        <dbReference type="ChEBI" id="CHEBI:57705"/>
    </ligand>
</feature>
<name>I4LXQ4_GARVA</name>
<dbReference type="UniPathway" id="UPA00219"/>
<feature type="binding site" evidence="13">
    <location>
        <position position="158"/>
    </location>
    <ligand>
        <name>UDP-N-acetyl-alpha-D-glucosamine</name>
        <dbReference type="ChEBI" id="CHEBI:57705"/>
    </ligand>
</feature>
<gene>
    <name evidence="13" type="primary">murA</name>
    <name evidence="15" type="ORF">CGSMWGv1500E_05888</name>
</gene>
<proteinExistence type="inferred from homology"/>
<dbReference type="InterPro" id="IPR050068">
    <property type="entry name" value="MurA_subfamily"/>
</dbReference>
<dbReference type="Pfam" id="PF00275">
    <property type="entry name" value="EPSP_synthase"/>
    <property type="match status" value="1"/>
</dbReference>
<dbReference type="SUPFAM" id="SSF55205">
    <property type="entry name" value="EPT/RTPC-like"/>
    <property type="match status" value="1"/>
</dbReference>
<dbReference type="GO" id="GO:0071555">
    <property type="term" value="P:cell wall organization"/>
    <property type="evidence" value="ECO:0007669"/>
    <property type="project" value="UniProtKB-KW"/>
</dbReference>
<comment type="catalytic activity">
    <reaction evidence="12 13">
        <text>phosphoenolpyruvate + UDP-N-acetyl-alpha-D-glucosamine = UDP-N-acetyl-3-O-(1-carboxyvinyl)-alpha-D-glucosamine + phosphate</text>
        <dbReference type="Rhea" id="RHEA:18681"/>
        <dbReference type="ChEBI" id="CHEBI:43474"/>
        <dbReference type="ChEBI" id="CHEBI:57705"/>
        <dbReference type="ChEBI" id="CHEBI:58702"/>
        <dbReference type="ChEBI" id="CHEBI:68483"/>
        <dbReference type="EC" id="2.5.1.7"/>
    </reaction>
</comment>
<evidence type="ECO:0000256" key="2">
    <source>
        <dbReference type="ARBA" id="ARBA00004752"/>
    </source>
</evidence>
<feature type="active site" description="Proton donor" evidence="13">
    <location>
        <position position="182"/>
    </location>
</feature>
<feature type="domain" description="Enolpyruvate transferase" evidence="14">
    <location>
        <begin position="68"/>
        <end position="490"/>
    </location>
</feature>
<comment type="function">
    <text evidence="10 13">Cell wall formation. Adds enolpyruvyl to UDP-N-acetylglucosamine.</text>
</comment>
<dbReference type="PANTHER" id="PTHR43783:SF1">
    <property type="entry name" value="UDP-N-ACETYLGLUCOSAMINE 1-CARBOXYVINYLTRANSFERASE"/>
    <property type="match status" value="1"/>
</dbReference>
<evidence type="ECO:0000313" key="15">
    <source>
        <dbReference type="EMBL" id="EIK81744.1"/>
    </source>
</evidence>
<keyword evidence="6 13" id="KW-0133">Cell shape</keyword>
<dbReference type="InterPro" id="IPR001986">
    <property type="entry name" value="Enolpyruvate_Tfrase_dom"/>
</dbReference>
<keyword evidence="4 13" id="KW-0132">Cell division</keyword>
<evidence type="ECO:0000256" key="12">
    <source>
        <dbReference type="ARBA" id="ARBA00047527"/>
    </source>
</evidence>
<evidence type="ECO:0000256" key="3">
    <source>
        <dbReference type="ARBA" id="ARBA00022490"/>
    </source>
</evidence>
<organism evidence="15 16">
    <name type="scientific">Gardnerella vaginalis 1500E</name>
    <dbReference type="NCBI Taxonomy" id="698957"/>
    <lineage>
        <taxon>Bacteria</taxon>
        <taxon>Bacillati</taxon>
        <taxon>Actinomycetota</taxon>
        <taxon>Actinomycetes</taxon>
        <taxon>Bifidobacteriales</taxon>
        <taxon>Bifidobacteriaceae</taxon>
        <taxon>Gardnerella</taxon>
    </lineage>
</organism>
<comment type="caution">
    <text evidence="15">The sequence shown here is derived from an EMBL/GenBank/DDBJ whole genome shotgun (WGS) entry which is preliminary data.</text>
</comment>
<keyword evidence="5 13" id="KW-0808">Transferase</keyword>
<dbReference type="GO" id="GO:0008760">
    <property type="term" value="F:UDP-N-acetylglucosamine 1-carboxyvinyltransferase activity"/>
    <property type="evidence" value="ECO:0007669"/>
    <property type="project" value="UniProtKB-UniRule"/>
</dbReference>
<dbReference type="GO" id="GO:0009252">
    <property type="term" value="P:peptidoglycan biosynthetic process"/>
    <property type="evidence" value="ECO:0007669"/>
    <property type="project" value="UniProtKB-UniRule"/>
</dbReference>
<comment type="similarity">
    <text evidence="11 13">Belongs to the EPSP synthase family. MurA subfamily.</text>
</comment>
<keyword evidence="13" id="KW-0670">Pyruvate</keyword>
<feature type="binding site" evidence="13">
    <location>
        <begin position="84"/>
        <end position="85"/>
    </location>
    <ligand>
        <name>phosphoenolpyruvate</name>
        <dbReference type="ChEBI" id="CHEBI:58702"/>
    </ligand>
</feature>
<comment type="caution">
    <text evidence="13">Lacks conserved residue(s) required for the propagation of feature annotation.</text>
</comment>
<comment type="pathway">
    <text evidence="2 13">Cell wall biogenesis; peptidoglycan biosynthesis.</text>
</comment>
<dbReference type="Gene3D" id="3.65.10.10">
    <property type="entry name" value="Enolpyruvate transferase domain"/>
    <property type="match status" value="2"/>
</dbReference>
<dbReference type="Proteomes" id="UP000032875">
    <property type="component" value="Unassembled WGS sequence"/>
</dbReference>
<evidence type="ECO:0000256" key="4">
    <source>
        <dbReference type="ARBA" id="ARBA00022618"/>
    </source>
</evidence>
<protein>
    <recommendedName>
        <fullName evidence="13">UDP-N-acetylglucosamine 1-carboxyvinyltransferase</fullName>
        <ecNumber evidence="13">2.5.1.7</ecNumber>
    </recommendedName>
    <alternativeName>
        <fullName evidence="13">Enoylpyruvate transferase</fullName>
    </alternativeName>
    <alternativeName>
        <fullName evidence="13">UDP-N-acetylglucosamine enolpyruvyl transferase</fullName>
        <shortName evidence="13">EPT</shortName>
    </alternativeName>
</protein>
<evidence type="ECO:0000256" key="5">
    <source>
        <dbReference type="ARBA" id="ARBA00022679"/>
    </source>
</evidence>
<dbReference type="GO" id="GO:0019277">
    <property type="term" value="P:UDP-N-acetylgalactosamine biosynthetic process"/>
    <property type="evidence" value="ECO:0007669"/>
    <property type="project" value="InterPro"/>
</dbReference>
<reference evidence="15 16" key="1">
    <citation type="journal article" date="2012" name="J. Bacteriol.">
        <title>Comparative Genomic Analyses of 17 Clinical Isolates of Gardnerella vaginalis Provide Evidence of Multiple Genetically Isolated Clades Consistent with Subspeciation into Genovars.</title>
        <authorList>
            <person name="Ahmed A."/>
            <person name="Earl J."/>
            <person name="Retchless A."/>
            <person name="Hillier S."/>
            <person name="Rabe L."/>
            <person name="Cherpes T."/>
            <person name="Powell E."/>
            <person name="Janto B."/>
            <person name="Eutsey R."/>
            <person name="Hiller N.L."/>
            <person name="Boissy R."/>
            <person name="Dahlgreen M."/>
            <person name="Hall B."/>
            <person name="Costerton J."/>
            <person name="Post J.C."/>
            <person name="Hu F."/>
            <person name="Ehrlich G."/>
        </authorList>
    </citation>
    <scope>NUCLEOTIDE SEQUENCE [LARGE SCALE GENOMIC DNA]</scope>
    <source>
        <strain evidence="15 16">1500E</strain>
    </source>
</reference>
<keyword evidence="7 13" id="KW-0573">Peptidoglycan synthesis</keyword>
<dbReference type="HAMAP" id="MF_00111">
    <property type="entry name" value="MurA"/>
    <property type="match status" value="1"/>
</dbReference>
<dbReference type="GO" id="GO:0008360">
    <property type="term" value="P:regulation of cell shape"/>
    <property type="evidence" value="ECO:0007669"/>
    <property type="project" value="UniProtKB-KW"/>
</dbReference>
<evidence type="ECO:0000313" key="16">
    <source>
        <dbReference type="Proteomes" id="UP000032875"/>
    </source>
</evidence>
<evidence type="ECO:0000256" key="8">
    <source>
        <dbReference type="ARBA" id="ARBA00023306"/>
    </source>
</evidence>
<accession>I4LXQ4</accession>
<evidence type="ECO:0000256" key="10">
    <source>
        <dbReference type="ARBA" id="ARBA00037534"/>
    </source>
</evidence>
<dbReference type="InterPro" id="IPR013792">
    <property type="entry name" value="RNA3'P_cycl/enolpyr_Trfase_a/b"/>
</dbReference>
<dbReference type="PANTHER" id="PTHR43783">
    <property type="entry name" value="UDP-N-ACETYLGLUCOSAMINE 1-CARBOXYVINYLTRANSFERASE"/>
    <property type="match status" value="1"/>
</dbReference>
<dbReference type="NCBIfam" id="NF006873">
    <property type="entry name" value="PRK09369.1"/>
    <property type="match status" value="1"/>
</dbReference>
<evidence type="ECO:0000256" key="1">
    <source>
        <dbReference type="ARBA" id="ARBA00004496"/>
    </source>
</evidence>
<dbReference type="EMBL" id="ADES01000027">
    <property type="protein sequence ID" value="EIK81744.1"/>
    <property type="molecule type" value="Genomic_DNA"/>
</dbReference>
<dbReference type="GO" id="GO:0005737">
    <property type="term" value="C:cytoplasm"/>
    <property type="evidence" value="ECO:0007669"/>
    <property type="project" value="UniProtKB-SubCell"/>
</dbReference>
<evidence type="ECO:0000256" key="11">
    <source>
        <dbReference type="ARBA" id="ARBA00038367"/>
    </source>
</evidence>
<dbReference type="PATRIC" id="fig|698957.3.peg.1135"/>
<keyword evidence="8 13" id="KW-0131">Cell cycle</keyword>
<dbReference type="GO" id="GO:0051301">
    <property type="term" value="P:cell division"/>
    <property type="evidence" value="ECO:0007669"/>
    <property type="project" value="UniProtKB-KW"/>
</dbReference>
<evidence type="ECO:0000256" key="9">
    <source>
        <dbReference type="ARBA" id="ARBA00023316"/>
    </source>
</evidence>
<keyword evidence="9 13" id="KW-0961">Cell wall biogenesis/degradation</keyword>
<evidence type="ECO:0000256" key="7">
    <source>
        <dbReference type="ARBA" id="ARBA00022984"/>
    </source>
</evidence>
<sequence>MASASNPLKCEFSGVSILLSNISERVGKYAGMIVNSFLARTKEVNVSAHNTAEQNNNSGIDAADVLHVEGGKPLNGTIKVRGAKNFVSKAMVAALLAPGKSVLKNVPEIRDVHVVSDLLRLHGVSVDVNGPEGIVTIDATKVQLADVADVDTLSGSSRIPILFSGPLLHRLGEAFIPALGGCNIGGRPIDFHLETLRKLGANVDKDHEDGIHITAPNGLHGTKIHLPYPSVGATEQTLLAAVLAEGRTELSGAAIEPEIMDLVAVLQKMGAIISVDVDRTFRIEGVKELQGYTHTSLTDRIEAASWASAALATHGDVFIKGATQPEMMTFLNVFRKVGGQFDVTDKGIRFWHPGGDLHPVAIETDVHPGFMTDWQQPLVVALTQAKGLSIVHETVYENRFGFTKPLVQMGAMVQLYRECLGSLPCRFQQRNYKHSAVIFGPTPLTGQDIDVPDLRGGFSHLIAALTAKGPSNVRGISLIDRGYADFRGKLLALGADID</sequence>
<keyword evidence="3 13" id="KW-0963">Cytoplasm</keyword>
<dbReference type="EC" id="2.5.1.7" evidence="13"/>
<feature type="binding site" evidence="13">
    <location>
        <position position="373"/>
    </location>
    <ligand>
        <name>UDP-N-acetyl-alpha-D-glucosamine</name>
        <dbReference type="ChEBI" id="CHEBI:57705"/>
    </ligand>
</feature>
<evidence type="ECO:0000256" key="13">
    <source>
        <dbReference type="HAMAP-Rule" id="MF_00111"/>
    </source>
</evidence>
<dbReference type="NCBIfam" id="TIGR01072">
    <property type="entry name" value="murA"/>
    <property type="match status" value="1"/>
</dbReference>
<dbReference type="InterPro" id="IPR005750">
    <property type="entry name" value="UDP_GlcNAc_COvinyl_MurA"/>
</dbReference>
<feature type="modified residue" description="2-(S-cysteinyl)pyruvic acid O-phosphothioketal" evidence="13">
    <location>
        <position position="182"/>
    </location>
</feature>
<comment type="subcellular location">
    <subcellularLocation>
        <location evidence="1 13">Cytoplasm</location>
    </subcellularLocation>
</comment>
<evidence type="ECO:0000259" key="14">
    <source>
        <dbReference type="Pfam" id="PF00275"/>
    </source>
</evidence>
<dbReference type="AlphaFoldDB" id="I4LXQ4"/>
<evidence type="ECO:0000256" key="6">
    <source>
        <dbReference type="ARBA" id="ARBA00022960"/>
    </source>
</evidence>
<dbReference type="CDD" id="cd01555">
    <property type="entry name" value="UdpNAET"/>
    <property type="match status" value="1"/>
</dbReference>
<dbReference type="InterPro" id="IPR036968">
    <property type="entry name" value="Enolpyruvate_Tfrase_sf"/>
</dbReference>